<dbReference type="GO" id="GO:0005506">
    <property type="term" value="F:iron ion binding"/>
    <property type="evidence" value="ECO:0007669"/>
    <property type="project" value="InterPro"/>
</dbReference>
<comment type="cofactor">
    <cofactor evidence="1 13">
        <name>heme</name>
        <dbReference type="ChEBI" id="CHEBI:30413"/>
    </cofactor>
</comment>
<evidence type="ECO:0008006" key="18">
    <source>
        <dbReference type="Google" id="ProtNLM"/>
    </source>
</evidence>
<dbReference type="GO" id="GO:0004497">
    <property type="term" value="F:monooxygenase activity"/>
    <property type="evidence" value="ECO:0007669"/>
    <property type="project" value="UniProtKB-KW"/>
</dbReference>
<evidence type="ECO:0000256" key="12">
    <source>
        <dbReference type="ARBA" id="ARBA00023136"/>
    </source>
</evidence>
<proteinExistence type="inferred from homology"/>
<dbReference type="InterPro" id="IPR050476">
    <property type="entry name" value="Insect_CytP450_Detox"/>
</dbReference>
<dbReference type="GO" id="GO:0016705">
    <property type="term" value="F:oxidoreductase activity, acting on paired donors, with incorporation or reduction of molecular oxygen"/>
    <property type="evidence" value="ECO:0007669"/>
    <property type="project" value="InterPro"/>
</dbReference>
<protein>
    <recommendedName>
        <fullName evidence="18">Cytochrome P450</fullName>
    </recommendedName>
</protein>
<dbReference type="GO" id="GO:0020037">
    <property type="term" value="F:heme binding"/>
    <property type="evidence" value="ECO:0007669"/>
    <property type="project" value="InterPro"/>
</dbReference>
<dbReference type="Proteomes" id="UP001160148">
    <property type="component" value="Unassembled WGS sequence"/>
</dbReference>
<sequence>MIDVISCSVIGLLSSVYVLYAAVFLSIAYYFMTSTHDKWRKLNVPHTNPLPLFGNSMNLVLAREHPMDFFSGLYNRFPDEKLCGFFQMTTPFLMIRDPELINNIMVRDFSYFTDHGIDTDPSVNILANSLFLLNGDRWRTMRQKLSPGFTSGKLKDTHDQIKECTDQLLDIIDDNLKVSDHFEIRELVGNFSMDVIGMSAFGLKLDTIKNKNQDFRKFGKKIFQSDFKQLLIQAMLLFCPKLVLLLKLKQFPDDAADFYGSMFRDVLEYRERNKVIRNDVTQTLIQAKKDLVTNNDADDSTSENKWTEMDIVANAILMFVAGAETVSITTCFCLYHLALNKDIQDKLREEIVTTNAKHGGQLNNDYLTNLHYMNMVLEEISRMYSITMILFRQATKNYEVPGQSLVIEKGQKIIIPTYSIHNDPKYYPNPGTFDPERFSTEEKAKRLNGTYIPFGDGPRMCIGRRFAELEMKLVLSKILLKYEVLPCEKTEVPLNIRGAGSIVNPKNGIWLSFKPIVTN</sequence>
<dbReference type="AlphaFoldDB" id="A0AAV0X190"/>
<dbReference type="InterPro" id="IPR002401">
    <property type="entry name" value="Cyt_P450_E_grp-I"/>
</dbReference>
<dbReference type="PANTHER" id="PTHR24292">
    <property type="entry name" value="CYTOCHROME P450"/>
    <property type="match status" value="1"/>
</dbReference>
<dbReference type="EMBL" id="CARXXK010000003">
    <property type="protein sequence ID" value="CAI6361913.1"/>
    <property type="molecule type" value="Genomic_DNA"/>
</dbReference>
<keyword evidence="5 13" id="KW-0349">Heme</keyword>
<dbReference type="PANTHER" id="PTHR24292:SF54">
    <property type="entry name" value="CYP9F3-RELATED"/>
    <property type="match status" value="1"/>
</dbReference>
<dbReference type="InterPro" id="IPR017972">
    <property type="entry name" value="Cyt_P450_CS"/>
</dbReference>
<dbReference type="InterPro" id="IPR001128">
    <property type="entry name" value="Cyt_P450"/>
</dbReference>
<comment type="subcellular location">
    <subcellularLocation>
        <location evidence="3">Endoplasmic reticulum membrane</location>
        <topology evidence="3">Peripheral membrane protein</topology>
    </subcellularLocation>
    <subcellularLocation>
        <location evidence="2">Microsome membrane</location>
        <topology evidence="2">Peripheral membrane protein</topology>
    </subcellularLocation>
</comment>
<accession>A0AAV0X190</accession>
<keyword evidence="8" id="KW-0492">Microsome</keyword>
<keyword evidence="11 14" id="KW-0503">Monooxygenase</keyword>
<keyword evidence="15" id="KW-1133">Transmembrane helix</keyword>
<evidence type="ECO:0000256" key="11">
    <source>
        <dbReference type="ARBA" id="ARBA00023033"/>
    </source>
</evidence>
<feature type="transmembrane region" description="Helical" evidence="15">
    <location>
        <begin position="12"/>
        <end position="32"/>
    </location>
</feature>
<evidence type="ECO:0000256" key="13">
    <source>
        <dbReference type="PIRSR" id="PIRSR602401-1"/>
    </source>
</evidence>
<evidence type="ECO:0000256" key="7">
    <source>
        <dbReference type="ARBA" id="ARBA00022824"/>
    </source>
</evidence>
<evidence type="ECO:0000256" key="3">
    <source>
        <dbReference type="ARBA" id="ARBA00004406"/>
    </source>
</evidence>
<evidence type="ECO:0000256" key="14">
    <source>
        <dbReference type="RuleBase" id="RU000461"/>
    </source>
</evidence>
<keyword evidence="12 15" id="KW-0472">Membrane</keyword>
<dbReference type="GO" id="GO:0005789">
    <property type="term" value="C:endoplasmic reticulum membrane"/>
    <property type="evidence" value="ECO:0007669"/>
    <property type="project" value="UniProtKB-SubCell"/>
</dbReference>
<evidence type="ECO:0000313" key="16">
    <source>
        <dbReference type="EMBL" id="CAI6361913.1"/>
    </source>
</evidence>
<evidence type="ECO:0000256" key="5">
    <source>
        <dbReference type="ARBA" id="ARBA00022617"/>
    </source>
</evidence>
<dbReference type="PROSITE" id="PS00086">
    <property type="entry name" value="CYTOCHROME_P450"/>
    <property type="match status" value="1"/>
</dbReference>
<gene>
    <name evidence="16" type="ORF">MEUPH1_LOCUS17039</name>
</gene>
<dbReference type="Gene3D" id="1.10.630.10">
    <property type="entry name" value="Cytochrome P450"/>
    <property type="match status" value="1"/>
</dbReference>
<dbReference type="InterPro" id="IPR036396">
    <property type="entry name" value="Cyt_P450_sf"/>
</dbReference>
<evidence type="ECO:0000256" key="15">
    <source>
        <dbReference type="SAM" id="Phobius"/>
    </source>
</evidence>
<evidence type="ECO:0000256" key="4">
    <source>
        <dbReference type="ARBA" id="ARBA00010617"/>
    </source>
</evidence>
<dbReference type="PRINTS" id="PR00463">
    <property type="entry name" value="EP450I"/>
</dbReference>
<dbReference type="PRINTS" id="PR00385">
    <property type="entry name" value="P450"/>
</dbReference>
<keyword evidence="9 14" id="KW-0560">Oxidoreductase</keyword>
<evidence type="ECO:0000256" key="6">
    <source>
        <dbReference type="ARBA" id="ARBA00022723"/>
    </source>
</evidence>
<evidence type="ECO:0000256" key="10">
    <source>
        <dbReference type="ARBA" id="ARBA00023004"/>
    </source>
</evidence>
<dbReference type="Pfam" id="PF00067">
    <property type="entry name" value="p450"/>
    <property type="match status" value="1"/>
</dbReference>
<dbReference type="SUPFAM" id="SSF48264">
    <property type="entry name" value="Cytochrome P450"/>
    <property type="match status" value="1"/>
</dbReference>
<keyword evidence="15" id="KW-0812">Transmembrane</keyword>
<comment type="caution">
    <text evidence="16">The sequence shown here is derived from an EMBL/GenBank/DDBJ whole genome shotgun (WGS) entry which is preliminary data.</text>
</comment>
<dbReference type="FunFam" id="1.10.630.10:FF:000042">
    <property type="entry name" value="Cytochrome P450"/>
    <property type="match status" value="1"/>
</dbReference>
<evidence type="ECO:0000256" key="9">
    <source>
        <dbReference type="ARBA" id="ARBA00023002"/>
    </source>
</evidence>
<keyword evidence="7" id="KW-0256">Endoplasmic reticulum</keyword>
<dbReference type="CDD" id="cd11056">
    <property type="entry name" value="CYP6-like"/>
    <property type="match status" value="1"/>
</dbReference>
<evidence type="ECO:0000256" key="2">
    <source>
        <dbReference type="ARBA" id="ARBA00004174"/>
    </source>
</evidence>
<keyword evidence="6 13" id="KW-0479">Metal-binding</keyword>
<organism evidence="16 17">
    <name type="scientific">Macrosiphum euphorbiae</name>
    <name type="common">potato aphid</name>
    <dbReference type="NCBI Taxonomy" id="13131"/>
    <lineage>
        <taxon>Eukaryota</taxon>
        <taxon>Metazoa</taxon>
        <taxon>Ecdysozoa</taxon>
        <taxon>Arthropoda</taxon>
        <taxon>Hexapoda</taxon>
        <taxon>Insecta</taxon>
        <taxon>Pterygota</taxon>
        <taxon>Neoptera</taxon>
        <taxon>Paraneoptera</taxon>
        <taxon>Hemiptera</taxon>
        <taxon>Sternorrhyncha</taxon>
        <taxon>Aphidomorpha</taxon>
        <taxon>Aphidoidea</taxon>
        <taxon>Aphididae</taxon>
        <taxon>Macrosiphini</taxon>
        <taxon>Macrosiphum</taxon>
    </lineage>
</organism>
<feature type="binding site" description="axial binding residue" evidence="13">
    <location>
        <position position="461"/>
    </location>
    <ligand>
        <name>heme</name>
        <dbReference type="ChEBI" id="CHEBI:30413"/>
    </ligand>
    <ligandPart>
        <name>Fe</name>
        <dbReference type="ChEBI" id="CHEBI:18248"/>
    </ligandPart>
</feature>
<evidence type="ECO:0000256" key="1">
    <source>
        <dbReference type="ARBA" id="ARBA00001971"/>
    </source>
</evidence>
<comment type="similarity">
    <text evidence="4 14">Belongs to the cytochrome P450 family.</text>
</comment>
<reference evidence="16 17" key="1">
    <citation type="submission" date="2023-01" db="EMBL/GenBank/DDBJ databases">
        <authorList>
            <person name="Whitehead M."/>
        </authorList>
    </citation>
    <scope>NUCLEOTIDE SEQUENCE [LARGE SCALE GENOMIC DNA]</scope>
</reference>
<name>A0AAV0X190_9HEMI</name>
<keyword evidence="17" id="KW-1185">Reference proteome</keyword>
<keyword evidence="10 13" id="KW-0408">Iron</keyword>
<evidence type="ECO:0000256" key="8">
    <source>
        <dbReference type="ARBA" id="ARBA00022848"/>
    </source>
</evidence>
<evidence type="ECO:0000313" key="17">
    <source>
        <dbReference type="Proteomes" id="UP001160148"/>
    </source>
</evidence>